<dbReference type="RefSeq" id="WP_054597592.1">
    <property type="nucleotide sequence ID" value="NZ_CP012830.1"/>
</dbReference>
<dbReference type="InterPro" id="IPR036361">
    <property type="entry name" value="SAP_dom_sf"/>
</dbReference>
<organism evidence="1 2">
    <name type="scientific">Pseudomonas fluorescens</name>
    <dbReference type="NCBI Taxonomy" id="294"/>
    <lineage>
        <taxon>Bacteria</taxon>
        <taxon>Pseudomonadati</taxon>
        <taxon>Pseudomonadota</taxon>
        <taxon>Gammaproteobacteria</taxon>
        <taxon>Pseudomonadales</taxon>
        <taxon>Pseudomonadaceae</taxon>
        <taxon>Pseudomonas</taxon>
    </lineage>
</organism>
<accession>A0A0N9WPN6</accession>
<dbReference type="Proteomes" id="UP000066487">
    <property type="component" value="Chromosome"/>
</dbReference>
<name>A0A0N9WPN6_PSEFL</name>
<dbReference type="EMBL" id="CP012830">
    <property type="protein sequence ID" value="ALI04390.1"/>
    <property type="molecule type" value="Genomic_DNA"/>
</dbReference>
<sequence>MELIYTNQLDGFDPNKRYRNADLFRSVESGVTKVIVVGDHPVIVDAYEALGVDVIVSELPAVRGESETDPAEMGVGALREWLTAQGIDYDAKASKAEILKLIPAS</sequence>
<reference evidence="1 2" key="2">
    <citation type="journal article" date="2018" name="Nature">
        <title>Mutant phenotypes for thousands of bacterial genes of unknown function.</title>
        <authorList>
            <person name="Price M.N."/>
            <person name="Wetmore K.M."/>
            <person name="Waters R.J."/>
            <person name="Callaghan M."/>
            <person name="Ray J."/>
            <person name="Liu H."/>
            <person name="Kuehl J.V."/>
            <person name="Melnyk R.A."/>
            <person name="Lamson J.S."/>
            <person name="Suh Y."/>
            <person name="Carlson H.K."/>
            <person name="Esquivel Z."/>
            <person name="Sadeeshkumar H."/>
            <person name="Chakraborty R."/>
            <person name="Zane G.M."/>
            <person name="Rubin B.E."/>
            <person name="Wall J.D."/>
            <person name="Visel A."/>
            <person name="Bristow J."/>
            <person name="Blow M.J."/>
            <person name="Arkin A.P."/>
            <person name="Deutschbauer A.M."/>
        </authorList>
    </citation>
    <scope>NUCLEOTIDE SEQUENCE [LARGE SCALE GENOMIC DNA]</scope>
    <source>
        <strain evidence="1 2">FW300-N2E3</strain>
    </source>
</reference>
<reference evidence="2" key="1">
    <citation type="submission" date="2015-09" db="EMBL/GenBank/DDBJ databases">
        <title>Whole genome sequence of Pseudomonas fluorescens FW300-N2E3.</title>
        <authorList>
            <person name="Ray J."/>
            <person name="Melnyk R."/>
            <person name="Deutschbauer A."/>
        </authorList>
    </citation>
    <scope>NUCLEOTIDE SEQUENCE [LARGE SCALE GENOMIC DNA]</scope>
    <source>
        <strain evidence="2">FW300-N2E3</strain>
    </source>
</reference>
<gene>
    <name evidence="1" type="ORF">AO353_26230</name>
</gene>
<dbReference type="OrthoDB" id="6174556at2"/>
<dbReference type="AlphaFoldDB" id="A0A0N9WPN6"/>
<protein>
    <recommendedName>
        <fullName evidence="3">HeH/LEM domain-containing protein</fullName>
    </recommendedName>
</protein>
<evidence type="ECO:0008006" key="3">
    <source>
        <dbReference type="Google" id="ProtNLM"/>
    </source>
</evidence>
<evidence type="ECO:0000313" key="1">
    <source>
        <dbReference type="EMBL" id="ALI04390.1"/>
    </source>
</evidence>
<proteinExistence type="predicted"/>
<evidence type="ECO:0000313" key="2">
    <source>
        <dbReference type="Proteomes" id="UP000066487"/>
    </source>
</evidence>
<dbReference type="Gene3D" id="1.10.720.30">
    <property type="entry name" value="SAP domain"/>
    <property type="match status" value="1"/>
</dbReference>